<feature type="transmembrane region" description="Helical" evidence="7">
    <location>
        <begin position="155"/>
        <end position="174"/>
    </location>
</feature>
<dbReference type="RefSeq" id="WP_054735103.1">
    <property type="nucleotide sequence ID" value="NZ_AYZM01000003.1"/>
</dbReference>
<comment type="subcellular location">
    <subcellularLocation>
        <location evidence="1">Cell membrane</location>
        <topology evidence="1">Multi-pass membrane protein</topology>
    </subcellularLocation>
</comment>
<dbReference type="OrthoDB" id="37139at2"/>
<gene>
    <name evidence="9" type="ORF">FD14_GL003114</name>
</gene>
<dbReference type="GO" id="GO:0005886">
    <property type="term" value="C:plasma membrane"/>
    <property type="evidence" value="ECO:0007669"/>
    <property type="project" value="UniProtKB-SubCell"/>
</dbReference>
<feature type="transmembrane region" description="Helical" evidence="7">
    <location>
        <begin position="186"/>
        <end position="208"/>
    </location>
</feature>
<dbReference type="PANTHER" id="PTHR32322:SF18">
    <property type="entry name" value="S-ADENOSYLMETHIONINE_S-ADENOSYLHOMOCYSTEINE TRANSPORTER"/>
    <property type="match status" value="1"/>
</dbReference>
<feature type="transmembrane region" description="Helical" evidence="7">
    <location>
        <begin position="228"/>
        <end position="249"/>
    </location>
</feature>
<organism evidence="9 10">
    <name type="scientific">Secundilactobacillus similis DSM 23365 = JCM 2765</name>
    <dbReference type="NCBI Taxonomy" id="1423804"/>
    <lineage>
        <taxon>Bacteria</taxon>
        <taxon>Bacillati</taxon>
        <taxon>Bacillota</taxon>
        <taxon>Bacilli</taxon>
        <taxon>Lactobacillales</taxon>
        <taxon>Lactobacillaceae</taxon>
        <taxon>Secundilactobacillus</taxon>
    </lineage>
</organism>
<feature type="transmembrane region" description="Helical" evidence="7">
    <location>
        <begin position="130"/>
        <end position="149"/>
    </location>
</feature>
<dbReference type="InterPro" id="IPR000620">
    <property type="entry name" value="EamA_dom"/>
</dbReference>
<accession>A0A0R2FPR1</accession>
<evidence type="ECO:0000256" key="7">
    <source>
        <dbReference type="SAM" id="Phobius"/>
    </source>
</evidence>
<evidence type="ECO:0000313" key="9">
    <source>
        <dbReference type="EMBL" id="KRN26972.1"/>
    </source>
</evidence>
<evidence type="ECO:0000256" key="6">
    <source>
        <dbReference type="ARBA" id="ARBA00023136"/>
    </source>
</evidence>
<evidence type="ECO:0000256" key="2">
    <source>
        <dbReference type="ARBA" id="ARBA00007362"/>
    </source>
</evidence>
<evidence type="ECO:0000259" key="8">
    <source>
        <dbReference type="Pfam" id="PF00892"/>
    </source>
</evidence>
<sequence>MAHQHTRTIVLGSLAALGCETLYGLSYIFTKQATNSASPIALLGWRFLIAFIVMTGLIIAGVIHVNLAGKKLQPLLLVAIFDPVLYFIGETFGISHTTASESGVFLACIPVAALLASALILHKYPSRQQIIGILITLIGVIITVIAAGASASLSIIGYLFLFLAVVTYALYSVYVEKAEAYTGIEITYIMLAAGAIVFVVMALGESLIHGNLQSLLSLPMTNKRFTIAVLYQGISSSVLALFLSNYAIAKIGVNKTASFIGVSTVVSIVAGILLLGEAFSSTQLIGAVVIICGVYTANNTFHLK</sequence>
<dbReference type="InterPro" id="IPR050638">
    <property type="entry name" value="AA-Vitamin_Transporters"/>
</dbReference>
<dbReference type="InterPro" id="IPR037185">
    <property type="entry name" value="EmrE-like"/>
</dbReference>
<feature type="domain" description="EamA" evidence="8">
    <location>
        <begin position="11"/>
        <end position="144"/>
    </location>
</feature>
<dbReference type="PANTHER" id="PTHR32322">
    <property type="entry name" value="INNER MEMBRANE TRANSPORTER"/>
    <property type="match status" value="1"/>
</dbReference>
<protein>
    <submittedName>
        <fullName evidence="9">Membrane protein</fullName>
    </submittedName>
</protein>
<dbReference type="PROSITE" id="PS51257">
    <property type="entry name" value="PROKAR_LIPOPROTEIN"/>
    <property type="match status" value="1"/>
</dbReference>
<keyword evidence="3" id="KW-1003">Cell membrane</keyword>
<name>A0A0R2FPR1_9LACO</name>
<dbReference type="STRING" id="1423804.FD14_GL003114"/>
<proteinExistence type="inferred from homology"/>
<keyword evidence="6 7" id="KW-0472">Membrane</keyword>
<dbReference type="Gene3D" id="1.10.3730.20">
    <property type="match status" value="1"/>
</dbReference>
<dbReference type="SUPFAM" id="SSF103481">
    <property type="entry name" value="Multidrug resistance efflux transporter EmrE"/>
    <property type="match status" value="2"/>
</dbReference>
<comment type="caution">
    <text evidence="9">The sequence shown here is derived from an EMBL/GenBank/DDBJ whole genome shotgun (WGS) entry which is preliminary data.</text>
</comment>
<feature type="transmembrane region" description="Helical" evidence="7">
    <location>
        <begin position="40"/>
        <end position="63"/>
    </location>
</feature>
<keyword evidence="10" id="KW-1185">Reference proteome</keyword>
<keyword evidence="4 7" id="KW-0812">Transmembrane</keyword>
<feature type="transmembrane region" description="Helical" evidence="7">
    <location>
        <begin position="102"/>
        <end position="121"/>
    </location>
</feature>
<evidence type="ECO:0000256" key="3">
    <source>
        <dbReference type="ARBA" id="ARBA00022475"/>
    </source>
</evidence>
<dbReference type="Pfam" id="PF00892">
    <property type="entry name" value="EamA"/>
    <property type="match status" value="2"/>
</dbReference>
<dbReference type="Proteomes" id="UP000051442">
    <property type="component" value="Unassembled WGS sequence"/>
</dbReference>
<feature type="transmembrane region" description="Helical" evidence="7">
    <location>
        <begin position="75"/>
        <end position="96"/>
    </location>
</feature>
<evidence type="ECO:0000313" key="10">
    <source>
        <dbReference type="Proteomes" id="UP000051442"/>
    </source>
</evidence>
<keyword evidence="5 7" id="KW-1133">Transmembrane helix</keyword>
<dbReference type="AlphaFoldDB" id="A0A0R2FPR1"/>
<evidence type="ECO:0000256" key="5">
    <source>
        <dbReference type="ARBA" id="ARBA00022989"/>
    </source>
</evidence>
<dbReference type="EMBL" id="AYZM01000003">
    <property type="protein sequence ID" value="KRN26972.1"/>
    <property type="molecule type" value="Genomic_DNA"/>
</dbReference>
<comment type="similarity">
    <text evidence="2">Belongs to the EamA transporter family.</text>
</comment>
<reference evidence="9 10" key="1">
    <citation type="journal article" date="2015" name="Genome Announc.">
        <title>Expanding the biotechnology potential of lactobacilli through comparative genomics of 213 strains and associated genera.</title>
        <authorList>
            <person name="Sun Z."/>
            <person name="Harris H.M."/>
            <person name="McCann A."/>
            <person name="Guo C."/>
            <person name="Argimon S."/>
            <person name="Zhang W."/>
            <person name="Yang X."/>
            <person name="Jeffery I.B."/>
            <person name="Cooney J.C."/>
            <person name="Kagawa T.F."/>
            <person name="Liu W."/>
            <person name="Song Y."/>
            <person name="Salvetti E."/>
            <person name="Wrobel A."/>
            <person name="Rasinkangas P."/>
            <person name="Parkhill J."/>
            <person name="Rea M.C."/>
            <person name="O'Sullivan O."/>
            <person name="Ritari J."/>
            <person name="Douillard F.P."/>
            <person name="Paul Ross R."/>
            <person name="Yang R."/>
            <person name="Briner A.E."/>
            <person name="Felis G.E."/>
            <person name="de Vos W.M."/>
            <person name="Barrangou R."/>
            <person name="Klaenhammer T.R."/>
            <person name="Caufield P.W."/>
            <person name="Cui Y."/>
            <person name="Zhang H."/>
            <person name="O'Toole P.W."/>
        </authorList>
    </citation>
    <scope>NUCLEOTIDE SEQUENCE [LARGE SCALE GENOMIC DNA]</scope>
    <source>
        <strain evidence="9 10">DSM 23365</strain>
    </source>
</reference>
<feature type="transmembrane region" description="Helical" evidence="7">
    <location>
        <begin position="256"/>
        <end position="276"/>
    </location>
</feature>
<dbReference type="PATRIC" id="fig|1423804.4.peg.3348"/>
<feature type="transmembrane region" description="Helical" evidence="7">
    <location>
        <begin position="282"/>
        <end position="301"/>
    </location>
</feature>
<evidence type="ECO:0000256" key="4">
    <source>
        <dbReference type="ARBA" id="ARBA00022692"/>
    </source>
</evidence>
<evidence type="ECO:0000256" key="1">
    <source>
        <dbReference type="ARBA" id="ARBA00004651"/>
    </source>
</evidence>
<feature type="domain" description="EamA" evidence="8">
    <location>
        <begin position="156"/>
        <end position="296"/>
    </location>
</feature>